<dbReference type="Bgee" id="ENSECAG00000039703">
    <property type="expression patterns" value="Expressed in multicellular organism"/>
</dbReference>
<dbReference type="SMART" id="SM00280">
    <property type="entry name" value="KAZAL"/>
    <property type="match status" value="1"/>
</dbReference>
<dbReference type="STRING" id="9796.ENSECAP00000042701"/>
<dbReference type="OMA" id="YPNPCVF"/>
<dbReference type="AlphaFoldDB" id="A0A3Q2LLY5"/>
<evidence type="ECO:0000313" key="4">
    <source>
        <dbReference type="Proteomes" id="UP000002281"/>
    </source>
</evidence>
<reference evidence="3" key="2">
    <citation type="submission" date="2025-08" db="UniProtKB">
        <authorList>
            <consortium name="Ensembl"/>
        </authorList>
    </citation>
    <scope>IDENTIFICATION</scope>
    <source>
        <strain evidence="3">Thoroughbred</strain>
    </source>
</reference>
<dbReference type="SUPFAM" id="SSF100895">
    <property type="entry name" value="Kazal-type serine protease inhibitors"/>
    <property type="match status" value="1"/>
</dbReference>
<protein>
    <recommendedName>
        <fullName evidence="2">Kazal-like domain-containing protein</fullName>
    </recommendedName>
</protein>
<dbReference type="InterPro" id="IPR002350">
    <property type="entry name" value="Kazal_dom"/>
</dbReference>
<feature type="chain" id="PRO_5018531274" description="Kazal-like domain-containing protein" evidence="1">
    <location>
        <begin position="23"/>
        <end position="89"/>
    </location>
</feature>
<dbReference type="PANTHER" id="PTHR21312">
    <property type="entry name" value="SERINE PROTEASE INHIBITOR"/>
    <property type="match status" value="1"/>
</dbReference>
<dbReference type="Gene3D" id="3.30.60.30">
    <property type="match status" value="1"/>
</dbReference>
<name>A0A3Q2LLY5_HORSE</name>
<keyword evidence="4" id="KW-1185">Reference proteome</keyword>
<dbReference type="PROSITE" id="PS00282">
    <property type="entry name" value="KAZAL_1"/>
    <property type="match status" value="1"/>
</dbReference>
<evidence type="ECO:0000313" key="3">
    <source>
        <dbReference type="Ensembl" id="ENSECAP00000042701.1"/>
    </source>
</evidence>
<keyword evidence="1" id="KW-0732">Signal</keyword>
<dbReference type="InParanoid" id="A0A3Q2LLY5"/>
<dbReference type="PANTHER" id="PTHR21312:SF30">
    <property type="entry name" value="SERINE PROTEASE INHIBITOR KAZAL-TYPE 11-RELATED"/>
    <property type="match status" value="1"/>
</dbReference>
<dbReference type="Ensembl" id="ENSECAT00000051770.2">
    <property type="protein sequence ID" value="ENSECAP00000042701.1"/>
    <property type="gene ID" value="ENSECAG00000039703.2"/>
</dbReference>
<evidence type="ECO:0000259" key="2">
    <source>
        <dbReference type="PROSITE" id="PS51465"/>
    </source>
</evidence>
<dbReference type="PaxDb" id="9796-ENSECAP00000042701"/>
<dbReference type="FunCoup" id="A0A3Q2LLY5">
    <property type="interactions" value="5"/>
</dbReference>
<accession>A0A3Q2LLY5</accession>
<dbReference type="PROSITE" id="PS51465">
    <property type="entry name" value="KAZAL_2"/>
    <property type="match status" value="1"/>
</dbReference>
<reference evidence="3" key="3">
    <citation type="submission" date="2025-09" db="UniProtKB">
        <authorList>
            <consortium name="Ensembl"/>
        </authorList>
    </citation>
    <scope>IDENTIFICATION</scope>
    <source>
        <strain evidence="3">Thoroughbred</strain>
    </source>
</reference>
<dbReference type="GeneTree" id="ENSGT00940000165308"/>
<evidence type="ECO:0000256" key="1">
    <source>
        <dbReference type="SAM" id="SignalP"/>
    </source>
</evidence>
<organism evidence="3 4">
    <name type="scientific">Equus caballus</name>
    <name type="common">Horse</name>
    <dbReference type="NCBI Taxonomy" id="9796"/>
    <lineage>
        <taxon>Eukaryota</taxon>
        <taxon>Metazoa</taxon>
        <taxon>Chordata</taxon>
        <taxon>Craniata</taxon>
        <taxon>Vertebrata</taxon>
        <taxon>Euteleostomi</taxon>
        <taxon>Mammalia</taxon>
        <taxon>Eutheria</taxon>
        <taxon>Laurasiatheria</taxon>
        <taxon>Perissodactyla</taxon>
        <taxon>Equidae</taxon>
        <taxon>Equus</taxon>
    </lineage>
</organism>
<feature type="signal peptide" evidence="1">
    <location>
        <begin position="1"/>
        <end position="22"/>
    </location>
</feature>
<dbReference type="Proteomes" id="UP000002281">
    <property type="component" value="Chromosome 14"/>
</dbReference>
<proteinExistence type="predicted"/>
<sequence length="89" mass="10477">MSFFSSWMKAIFVVVLLFPLHSETSFSRPNTVRRIDPDCDVFKDRLHLCTREWNPICATNGETYPNPCVFCSYRIESGGKFDFLHYREC</sequence>
<reference evidence="3 4" key="1">
    <citation type="journal article" date="2009" name="Science">
        <title>Genome sequence, comparative analysis, and population genetics of the domestic horse.</title>
        <authorList>
            <consortium name="Broad Institute Genome Sequencing Platform"/>
            <consortium name="Broad Institute Whole Genome Assembly Team"/>
            <person name="Wade C.M."/>
            <person name="Giulotto E."/>
            <person name="Sigurdsson S."/>
            <person name="Zoli M."/>
            <person name="Gnerre S."/>
            <person name="Imsland F."/>
            <person name="Lear T.L."/>
            <person name="Adelson D.L."/>
            <person name="Bailey E."/>
            <person name="Bellone R.R."/>
            <person name="Bloecker H."/>
            <person name="Distl O."/>
            <person name="Edgar R.C."/>
            <person name="Garber M."/>
            <person name="Leeb T."/>
            <person name="Mauceli E."/>
            <person name="MacLeod J.N."/>
            <person name="Penedo M.C.T."/>
            <person name="Raison J.M."/>
            <person name="Sharpe T."/>
            <person name="Vogel J."/>
            <person name="Andersson L."/>
            <person name="Antczak D.F."/>
            <person name="Biagi T."/>
            <person name="Binns M.M."/>
            <person name="Chowdhary B.P."/>
            <person name="Coleman S.J."/>
            <person name="Della Valle G."/>
            <person name="Fryc S."/>
            <person name="Guerin G."/>
            <person name="Hasegawa T."/>
            <person name="Hill E.W."/>
            <person name="Jurka J."/>
            <person name="Kiialainen A."/>
            <person name="Lindgren G."/>
            <person name="Liu J."/>
            <person name="Magnani E."/>
            <person name="Mickelson J.R."/>
            <person name="Murray J."/>
            <person name="Nergadze S.G."/>
            <person name="Onofrio R."/>
            <person name="Pedroni S."/>
            <person name="Piras M.F."/>
            <person name="Raudsepp T."/>
            <person name="Rocchi M."/>
            <person name="Roeed K.H."/>
            <person name="Ryder O.A."/>
            <person name="Searle S."/>
            <person name="Skow L."/>
            <person name="Swinburne J.E."/>
            <person name="Syvaenen A.C."/>
            <person name="Tozaki T."/>
            <person name="Valberg S.J."/>
            <person name="Vaudin M."/>
            <person name="White J.R."/>
            <person name="Zody M.C."/>
            <person name="Lander E.S."/>
            <person name="Lindblad-Toh K."/>
        </authorList>
    </citation>
    <scope>NUCLEOTIDE SEQUENCE [LARGE SCALE GENOMIC DNA]</scope>
    <source>
        <strain evidence="3 4">Thoroughbred</strain>
    </source>
</reference>
<dbReference type="SMR" id="A0A3Q2LLY5"/>
<feature type="domain" description="Kazal-like" evidence="2">
    <location>
        <begin position="33"/>
        <end position="89"/>
    </location>
</feature>
<dbReference type="Pfam" id="PF00050">
    <property type="entry name" value="Kazal_1"/>
    <property type="match status" value="1"/>
</dbReference>
<dbReference type="InterPro" id="IPR036058">
    <property type="entry name" value="Kazal_dom_sf"/>
</dbReference>